<evidence type="ECO:0000256" key="1">
    <source>
        <dbReference type="ARBA" id="ARBA00022722"/>
    </source>
</evidence>
<dbReference type="Pfam" id="PF01844">
    <property type="entry name" value="HNH"/>
    <property type="match status" value="1"/>
</dbReference>
<keyword evidence="1" id="KW-0540">Nuclease</keyword>
<name>A0ABS2D611_9SPHN</name>
<dbReference type="CDD" id="cd00085">
    <property type="entry name" value="HNHc"/>
    <property type="match status" value="1"/>
</dbReference>
<protein>
    <recommendedName>
        <fullName evidence="4">Putative HNH nuclease YajD</fullName>
    </recommendedName>
</protein>
<comment type="caution">
    <text evidence="6">The sequence shown here is derived from an EMBL/GenBank/DDBJ whole genome shotgun (WGS) entry which is preliminary data.</text>
</comment>
<keyword evidence="7" id="KW-1185">Reference proteome</keyword>
<organism evidence="6 7">
    <name type="scientific">Sphingomonas longa</name>
    <dbReference type="NCBI Taxonomy" id="2778730"/>
    <lineage>
        <taxon>Bacteria</taxon>
        <taxon>Pseudomonadati</taxon>
        <taxon>Pseudomonadota</taxon>
        <taxon>Alphaproteobacteria</taxon>
        <taxon>Sphingomonadales</taxon>
        <taxon>Sphingomonadaceae</taxon>
        <taxon>Sphingomonas</taxon>
    </lineage>
</organism>
<comment type="similarity">
    <text evidence="3">Belongs to the HNH nuclease family.</text>
</comment>
<dbReference type="Gene3D" id="1.10.30.50">
    <property type="match status" value="1"/>
</dbReference>
<proteinExistence type="inferred from homology"/>
<dbReference type="RefSeq" id="WP_204198206.1">
    <property type="nucleotide sequence ID" value="NZ_JAFEMC010000002.1"/>
</dbReference>
<dbReference type="GO" id="GO:0004519">
    <property type="term" value="F:endonuclease activity"/>
    <property type="evidence" value="ECO:0007669"/>
    <property type="project" value="UniProtKB-KW"/>
</dbReference>
<dbReference type="PANTHER" id="PTHR41286">
    <property type="entry name" value="HNH NUCLEASE YAJD-RELATED"/>
    <property type="match status" value="1"/>
</dbReference>
<dbReference type="InterPro" id="IPR003615">
    <property type="entry name" value="HNH_nuc"/>
</dbReference>
<sequence length="115" mass="13752">MGRLKSLSSRLSSPRSRLAYLPGDRQAFDRKRDEQAWRRWYKTARWQKLRMDVLVRDLFTCQRCGLIEADTSQLVADHRKPHRGVEALFWDVLNLWTLCKPCHDGWKQRLEARDP</sequence>
<dbReference type="EMBL" id="JAFEMC010000002">
    <property type="protein sequence ID" value="MBM6576357.1"/>
    <property type="molecule type" value="Genomic_DNA"/>
</dbReference>
<evidence type="ECO:0000313" key="6">
    <source>
        <dbReference type="EMBL" id="MBM6576357.1"/>
    </source>
</evidence>
<evidence type="ECO:0000256" key="2">
    <source>
        <dbReference type="ARBA" id="ARBA00022801"/>
    </source>
</evidence>
<keyword evidence="2" id="KW-0378">Hydrolase</keyword>
<dbReference type="PANTHER" id="PTHR41286:SF1">
    <property type="entry name" value="HNH NUCLEASE YAJD-RELATED"/>
    <property type="match status" value="1"/>
</dbReference>
<accession>A0ABS2D611</accession>
<evidence type="ECO:0000256" key="4">
    <source>
        <dbReference type="ARBA" id="ARBA00040194"/>
    </source>
</evidence>
<evidence type="ECO:0000259" key="5">
    <source>
        <dbReference type="SMART" id="SM00507"/>
    </source>
</evidence>
<dbReference type="InterPro" id="IPR002711">
    <property type="entry name" value="HNH"/>
</dbReference>
<reference evidence="6 7" key="1">
    <citation type="submission" date="2020-12" db="EMBL/GenBank/DDBJ databases">
        <title>Sphingomonas sp.</title>
        <authorList>
            <person name="Kim M.K."/>
        </authorList>
    </citation>
    <scope>NUCLEOTIDE SEQUENCE [LARGE SCALE GENOMIC DNA]</scope>
    <source>
        <strain evidence="6 7">BT552</strain>
    </source>
</reference>
<evidence type="ECO:0000256" key="3">
    <source>
        <dbReference type="ARBA" id="ARBA00038412"/>
    </source>
</evidence>
<dbReference type="Proteomes" id="UP000763641">
    <property type="component" value="Unassembled WGS sequence"/>
</dbReference>
<feature type="domain" description="HNH nuclease" evidence="5">
    <location>
        <begin position="48"/>
        <end position="104"/>
    </location>
</feature>
<keyword evidence="6" id="KW-0255">Endonuclease</keyword>
<gene>
    <name evidence="6" type="ORF">ILT43_08225</name>
</gene>
<evidence type="ECO:0000313" key="7">
    <source>
        <dbReference type="Proteomes" id="UP000763641"/>
    </source>
</evidence>
<dbReference type="SMART" id="SM00507">
    <property type="entry name" value="HNHc"/>
    <property type="match status" value="1"/>
</dbReference>